<evidence type="ECO:0000256" key="4">
    <source>
        <dbReference type="ARBA" id="ARBA00022729"/>
    </source>
</evidence>
<dbReference type="Pfam" id="PF12924">
    <property type="entry name" value="APP_Cu_bd"/>
    <property type="match status" value="1"/>
</dbReference>
<keyword evidence="11" id="KW-0175">Coiled coil</keyword>
<feature type="chain" id="PRO_5034145954" evidence="14">
    <location>
        <begin position="21"/>
        <end position="730"/>
    </location>
</feature>
<comment type="similarity">
    <text evidence="10">Belongs to the APP family.</text>
</comment>
<keyword evidence="6" id="KW-0186">Copper</keyword>
<keyword evidence="19" id="KW-1185">Reference proteome</keyword>
<evidence type="ECO:0000313" key="19">
    <source>
        <dbReference type="Proteomes" id="UP000694568"/>
    </source>
</evidence>
<evidence type="ECO:0000256" key="6">
    <source>
        <dbReference type="ARBA" id="ARBA00023008"/>
    </source>
</evidence>
<reference evidence="18" key="2">
    <citation type="submission" date="2025-09" db="UniProtKB">
        <authorList>
            <consortium name="Ensembl"/>
        </authorList>
    </citation>
    <scope>IDENTIFICATION</scope>
</reference>
<evidence type="ECO:0000256" key="5">
    <source>
        <dbReference type="ARBA" id="ARBA00022989"/>
    </source>
</evidence>
<gene>
    <name evidence="18" type="primary">aplp2</name>
</gene>
<feature type="coiled-coil region" evidence="11">
    <location>
        <begin position="428"/>
        <end position="455"/>
    </location>
</feature>
<dbReference type="GO" id="GO:0008201">
    <property type="term" value="F:heparin binding"/>
    <property type="evidence" value="ECO:0007669"/>
    <property type="project" value="UniProtKB-UniRule"/>
</dbReference>
<evidence type="ECO:0000256" key="1">
    <source>
        <dbReference type="ARBA" id="ARBA00004479"/>
    </source>
</evidence>
<feature type="domain" description="E2" evidence="17">
    <location>
        <begin position="370"/>
        <end position="561"/>
    </location>
</feature>
<dbReference type="Gene3D" id="4.10.410.10">
    <property type="entry name" value="Pancreatic trypsin inhibitor Kunitz domain"/>
    <property type="match status" value="1"/>
</dbReference>
<dbReference type="Gene3D" id="3.90.570.10">
    <property type="entry name" value="Amyloidogenic glycoprotein, heparin-binding domain"/>
    <property type="match status" value="1"/>
</dbReference>
<dbReference type="GO" id="GO:0007417">
    <property type="term" value="P:central nervous system development"/>
    <property type="evidence" value="ECO:0007669"/>
    <property type="project" value="TreeGrafter"/>
</dbReference>
<evidence type="ECO:0000256" key="2">
    <source>
        <dbReference type="ARBA" id="ARBA00022692"/>
    </source>
</evidence>
<evidence type="ECO:0000259" key="17">
    <source>
        <dbReference type="PROSITE" id="PS51870"/>
    </source>
</evidence>
<dbReference type="Pfam" id="PF10515">
    <property type="entry name" value="APP_amyloid"/>
    <property type="match status" value="1"/>
</dbReference>
<dbReference type="InterPro" id="IPR019543">
    <property type="entry name" value="APP_amyloid_C"/>
</dbReference>
<dbReference type="CDD" id="cd22607">
    <property type="entry name" value="Kunitz_ABPP-like"/>
    <property type="match status" value="1"/>
</dbReference>
<feature type="disulfide bond" evidence="10">
    <location>
        <begin position="151"/>
        <end position="181"/>
    </location>
</feature>
<dbReference type="Gene3D" id="2.30.29.30">
    <property type="entry name" value="Pleckstrin-homology domain (PH domain)/Phosphotyrosine-binding domain (PTB)"/>
    <property type="match status" value="1"/>
</dbReference>
<dbReference type="PROSITE" id="PS51869">
    <property type="entry name" value="APP_E1"/>
    <property type="match status" value="1"/>
</dbReference>
<dbReference type="InterPro" id="IPR008154">
    <property type="entry name" value="Amyloid_glyco_extra"/>
</dbReference>
<dbReference type="InterPro" id="IPR011993">
    <property type="entry name" value="PH-like_dom_sf"/>
</dbReference>
<keyword evidence="5 13" id="KW-1133">Transmembrane helix</keyword>
<dbReference type="Proteomes" id="UP000694568">
    <property type="component" value="Unplaced"/>
</dbReference>
<dbReference type="GeneTree" id="ENSGT00530000063252"/>
<dbReference type="PROSITE" id="PS00319">
    <property type="entry name" value="APP_CUBD"/>
    <property type="match status" value="1"/>
</dbReference>
<dbReference type="GO" id="GO:0016020">
    <property type="term" value="C:membrane"/>
    <property type="evidence" value="ECO:0007669"/>
    <property type="project" value="UniProtKB-SubCell"/>
</dbReference>
<evidence type="ECO:0000256" key="9">
    <source>
        <dbReference type="ARBA" id="ARBA00023180"/>
    </source>
</evidence>
<evidence type="ECO:0000256" key="3">
    <source>
        <dbReference type="ARBA" id="ARBA00022723"/>
    </source>
</evidence>
<feature type="compositionally biased region" description="Acidic residues" evidence="12">
    <location>
        <begin position="210"/>
        <end position="241"/>
    </location>
</feature>
<comment type="caution">
    <text evidence="10">Lacks conserved residue(s) required for the propagation of feature annotation.</text>
</comment>
<dbReference type="GO" id="GO:0007409">
    <property type="term" value="P:axonogenesis"/>
    <property type="evidence" value="ECO:0007669"/>
    <property type="project" value="TreeGrafter"/>
</dbReference>
<feature type="transmembrane region" description="Helical" evidence="13">
    <location>
        <begin position="661"/>
        <end position="683"/>
    </location>
</feature>
<dbReference type="Pfam" id="PF00014">
    <property type="entry name" value="Kunitz_BPTI"/>
    <property type="match status" value="1"/>
</dbReference>
<dbReference type="AlphaFoldDB" id="A0A8D0D5R2"/>
<feature type="domain" description="BPTI/Kunitz inhibitor" evidence="15">
    <location>
        <begin position="306"/>
        <end position="356"/>
    </location>
</feature>
<dbReference type="PRINTS" id="PR00203">
    <property type="entry name" value="AMYLOIDA4"/>
</dbReference>
<evidence type="ECO:0000313" key="18">
    <source>
        <dbReference type="Ensembl" id="ENSSLUP00000035313.1"/>
    </source>
</evidence>
<dbReference type="PROSITE" id="PS50279">
    <property type="entry name" value="BPTI_KUNITZ_2"/>
    <property type="match status" value="1"/>
</dbReference>
<dbReference type="Gene3D" id="3.30.1490.140">
    <property type="entry name" value="Amyloidogenic glycoprotein, copper-binding domain"/>
    <property type="match status" value="1"/>
</dbReference>
<evidence type="ECO:0000256" key="12">
    <source>
        <dbReference type="SAM" id="MobiDB-lite"/>
    </source>
</evidence>
<evidence type="ECO:0000256" key="13">
    <source>
        <dbReference type="SAM" id="Phobius"/>
    </source>
</evidence>
<feature type="disulfide bond" evidence="10">
    <location>
        <begin position="105"/>
        <end position="112"/>
    </location>
</feature>
<dbReference type="GeneID" id="116041104"/>
<name>A0A8D0D5R2_SANLU</name>
<dbReference type="InterPro" id="IPR020901">
    <property type="entry name" value="Prtase_inh_Kunz-CS"/>
</dbReference>
<keyword evidence="9" id="KW-0325">Glycoprotein</keyword>
<keyword evidence="7 13" id="KW-0472">Membrane</keyword>
<dbReference type="InterPro" id="IPR011178">
    <property type="entry name" value="Amyloid_glyco_Cu-bd"/>
</dbReference>
<sequence length="730" mass="82780">MGSVPAISVLILGIVVPALAGYIEALAANAGTGFALAEPQVAMFCGKLNMHVNIQTGRWEPDPSGTKSCVGTKEGVLQYCQEMYPELQITNVVEANQPARIENWCKKEKKVCKGHAHIVVPYKCLVGEFVSDVLLVPEKCKFFHKERMDMCVSHQQWHGVAKEACAKSSMMLHSYGMLLPCGIDKFHGTEYVCCPSSRSGEAAAPSLPSQEDDEEEEIEDEEIDEMDLEDKDAVEDSETPADEQPTQKEEPAQGEEEEDEEDEEEYHYIYEDEEADKEDEDEKEEISKMSKSQDEDKTLQEVKAVCTLEAETGPCRASMPRWHFDMSQRKCVRFVYGGCAGNRNNFDSEEYCMAVCKRLTIPPTPQPTDDVDIYFETPADDKEHSRFQRAKEQLEIRHRNRMERVRKEWEEADRQAKNLPKAERQTLIQHFQAMVESLEEEAASEKQQLVETHLARVEAMLNDRRRLALENYLAALQADPPRPHRILQALRRYVRAENKDRQHTIRHYQHVLAVDPEKAAQMKSQVMTHLRVIDERMNQSLSLLYKVPYVAEEIQDEIDELLQEQKADMDQFLSSISESQPDVTVSSSEESVEVPVSEGKPYRPFQVTSLGSRSEPEGSAMAGLDGLIGAEERIINSKPKISDSVESYRPLGEDFSFGSSALIGLLVIAVAIATVIVISLVLLRKRQYGTISHGIVEVDPMLTPEERHLSKMQNHGYENPTYKYLEQMQI</sequence>
<evidence type="ECO:0000259" key="16">
    <source>
        <dbReference type="PROSITE" id="PS51869"/>
    </source>
</evidence>
<dbReference type="GO" id="GO:0004867">
    <property type="term" value="F:serine-type endopeptidase inhibitor activity"/>
    <property type="evidence" value="ECO:0007669"/>
    <property type="project" value="InterPro"/>
</dbReference>
<dbReference type="Pfam" id="PF02177">
    <property type="entry name" value="APP_N"/>
    <property type="match status" value="1"/>
</dbReference>
<dbReference type="InterPro" id="IPR008155">
    <property type="entry name" value="Amyloid_glyco"/>
</dbReference>
<evidence type="ECO:0000259" key="15">
    <source>
        <dbReference type="PROSITE" id="PS50279"/>
    </source>
</evidence>
<feature type="compositionally biased region" description="Acidic residues" evidence="12">
    <location>
        <begin position="252"/>
        <end position="284"/>
    </location>
</feature>
<dbReference type="InterPro" id="IPR024329">
    <property type="entry name" value="Amyloid_glyco_E2_domain"/>
</dbReference>
<dbReference type="PANTHER" id="PTHR23103">
    <property type="entry name" value="ALZHEIMER'S DISEASE BETA-AMYLOID RELATED"/>
    <property type="match status" value="1"/>
</dbReference>
<evidence type="ECO:0000256" key="14">
    <source>
        <dbReference type="SAM" id="SignalP"/>
    </source>
</evidence>
<dbReference type="InterPro" id="IPR036669">
    <property type="entry name" value="Amyloid_Cu-bd_sf"/>
</dbReference>
<dbReference type="InterPro" id="IPR036880">
    <property type="entry name" value="Kunitz_BPTI_sf"/>
</dbReference>
<dbReference type="SUPFAM" id="SSF57362">
    <property type="entry name" value="BPTI-like"/>
    <property type="match status" value="1"/>
</dbReference>
<dbReference type="FunFam" id="4.10.410.10:FF:000003">
    <property type="entry name" value="amyloid-like protein 2 isoform X1"/>
    <property type="match status" value="1"/>
</dbReference>
<proteinExistence type="inferred from homology"/>
<dbReference type="SMART" id="SM00006">
    <property type="entry name" value="A4_EXTRA"/>
    <property type="match status" value="1"/>
</dbReference>
<dbReference type="PROSITE" id="PS00320">
    <property type="entry name" value="APP_INTRA"/>
    <property type="match status" value="1"/>
</dbReference>
<protein>
    <submittedName>
        <fullName evidence="18">Amyloid beta (A4) precursor-like protein 2</fullName>
    </submittedName>
</protein>
<dbReference type="FunFam" id="3.90.570.10:FF:000001">
    <property type="entry name" value="Amyloid beta A4 protein"/>
    <property type="match status" value="1"/>
</dbReference>
<feature type="region of interest" description="CuBD subdomain" evidence="10">
    <location>
        <begin position="138"/>
        <end position="196"/>
    </location>
</feature>
<accession>A0A8D0D5R2</accession>
<evidence type="ECO:0000256" key="8">
    <source>
        <dbReference type="ARBA" id="ARBA00023157"/>
    </source>
</evidence>
<evidence type="ECO:0000256" key="7">
    <source>
        <dbReference type="ARBA" id="ARBA00023136"/>
    </source>
</evidence>
<dbReference type="Gene3D" id="1.20.120.770">
    <property type="entry name" value="Amyloid precursor protein, E2 domain"/>
    <property type="match status" value="1"/>
</dbReference>
<dbReference type="InterPro" id="IPR036176">
    <property type="entry name" value="E2_sf"/>
</dbReference>
<feature type="domain" description="E1" evidence="16">
    <location>
        <begin position="35"/>
        <end position="196"/>
    </location>
</feature>
<dbReference type="Gene3D" id="6.10.250.1670">
    <property type="match status" value="1"/>
</dbReference>
<dbReference type="InterPro" id="IPR002223">
    <property type="entry name" value="Kunitz_BPTI"/>
</dbReference>
<dbReference type="CTD" id="334"/>
<keyword evidence="8 10" id="KW-1015">Disulfide bond</keyword>
<dbReference type="SUPFAM" id="SSF89811">
    <property type="entry name" value="Amyloid beta a4 protein copper binding domain (domain 2)"/>
    <property type="match status" value="1"/>
</dbReference>
<dbReference type="InterPro" id="IPR019744">
    <property type="entry name" value="APP_CUBD_CS"/>
</dbReference>
<keyword evidence="4 14" id="KW-0732">Signal</keyword>
<dbReference type="InterPro" id="IPR015849">
    <property type="entry name" value="Amyloid_glyco_heparin-bd"/>
</dbReference>
<dbReference type="Pfam" id="PF12925">
    <property type="entry name" value="APP_E2"/>
    <property type="match status" value="1"/>
</dbReference>
<dbReference type="FunFam" id="1.20.120.770:FF:000001">
    <property type="entry name" value="Amyloid beta A4 protein-like isoform 1"/>
    <property type="match status" value="1"/>
</dbReference>
<feature type="disulfide bond" evidence="10">
    <location>
        <begin position="165"/>
        <end position="193"/>
    </location>
</feature>
<feature type="signal peptide" evidence="14">
    <location>
        <begin position="1"/>
        <end position="20"/>
    </location>
</feature>
<dbReference type="SUPFAM" id="SSF109843">
    <property type="entry name" value="CAPPD, an extracellular domain of amyloid beta A4 protein"/>
    <property type="match status" value="1"/>
</dbReference>
<dbReference type="PANTHER" id="PTHR23103:SF14">
    <property type="entry name" value="AMYLOID BETA PRECURSOR LIKE PROTEIN 2"/>
    <property type="match status" value="1"/>
</dbReference>
<feature type="compositionally biased region" description="Basic and acidic residues" evidence="12">
    <location>
        <begin position="285"/>
        <end position="295"/>
    </location>
</feature>
<evidence type="ECO:0000256" key="11">
    <source>
        <dbReference type="SAM" id="Coils"/>
    </source>
</evidence>
<feature type="disulfide bond" evidence="10">
    <location>
        <begin position="140"/>
        <end position="194"/>
    </location>
</feature>
<dbReference type="GO" id="GO:0012505">
    <property type="term" value="C:endomembrane system"/>
    <property type="evidence" value="ECO:0007669"/>
    <property type="project" value="UniProtKB-ARBA"/>
</dbReference>
<evidence type="ECO:0000256" key="10">
    <source>
        <dbReference type="PROSITE-ProRule" id="PRU01217"/>
    </source>
</evidence>
<organism evidence="18 19">
    <name type="scientific">Sander lucioperca</name>
    <name type="common">Pike-perch</name>
    <name type="synonym">Perca lucioperca</name>
    <dbReference type="NCBI Taxonomy" id="283035"/>
    <lineage>
        <taxon>Eukaryota</taxon>
        <taxon>Metazoa</taxon>
        <taxon>Chordata</taxon>
        <taxon>Craniata</taxon>
        <taxon>Vertebrata</taxon>
        <taxon>Euteleostomi</taxon>
        <taxon>Actinopterygii</taxon>
        <taxon>Neopterygii</taxon>
        <taxon>Teleostei</taxon>
        <taxon>Neoteleostei</taxon>
        <taxon>Acanthomorphata</taxon>
        <taxon>Eupercaria</taxon>
        <taxon>Perciformes</taxon>
        <taxon>Percoidei</taxon>
        <taxon>Percidae</taxon>
        <taxon>Luciopercinae</taxon>
        <taxon>Sander</taxon>
    </lineage>
</organism>
<feature type="region of interest" description="Disordered" evidence="12">
    <location>
        <begin position="197"/>
        <end position="295"/>
    </location>
</feature>
<keyword evidence="3" id="KW-0479">Metal-binding</keyword>
<dbReference type="RefSeq" id="XP_035857309.1">
    <property type="nucleotide sequence ID" value="XM_036001416.1"/>
</dbReference>
<dbReference type="InterPro" id="IPR036454">
    <property type="entry name" value="Amyloid_glyco_heparin-bd_sf"/>
</dbReference>
<dbReference type="GO" id="GO:0046914">
    <property type="term" value="F:transition metal ion binding"/>
    <property type="evidence" value="ECO:0007669"/>
    <property type="project" value="InterPro"/>
</dbReference>
<dbReference type="CDD" id="cd21709">
    <property type="entry name" value="JMTM_APLP2"/>
    <property type="match status" value="1"/>
</dbReference>
<dbReference type="SMART" id="SM00131">
    <property type="entry name" value="KU"/>
    <property type="match status" value="1"/>
</dbReference>
<dbReference type="Ensembl" id="ENSSLUT00000036410.1">
    <property type="protein sequence ID" value="ENSSLUP00000035313.1"/>
    <property type="gene ID" value="ENSSLUG00000012308.1"/>
</dbReference>
<dbReference type="PROSITE" id="PS51870">
    <property type="entry name" value="APP_E2"/>
    <property type="match status" value="1"/>
</dbReference>
<reference evidence="18" key="1">
    <citation type="submission" date="2025-08" db="UniProtKB">
        <authorList>
            <consortium name="Ensembl"/>
        </authorList>
    </citation>
    <scope>IDENTIFICATION</scope>
</reference>
<feature type="region of interest" description="GFLD subdomain" evidence="10">
    <location>
        <begin position="35"/>
        <end position="130"/>
    </location>
</feature>
<keyword evidence="2 13" id="KW-0812">Transmembrane</keyword>
<dbReference type="PRINTS" id="PR00759">
    <property type="entry name" value="BASICPTASE"/>
</dbReference>
<dbReference type="InterPro" id="IPR019745">
    <property type="entry name" value="Amyloid_glyco_intracell_CS"/>
</dbReference>
<dbReference type="PROSITE" id="PS00280">
    <property type="entry name" value="BPTI_KUNITZ_1"/>
    <property type="match status" value="1"/>
</dbReference>
<comment type="subcellular location">
    <subcellularLocation>
        <location evidence="1">Membrane</location>
        <topology evidence="1">Single-pass type I membrane protein</topology>
    </subcellularLocation>
</comment>
<feature type="disulfide bond" evidence="10">
    <location>
        <begin position="80"/>
        <end position="124"/>
    </location>
</feature>
<dbReference type="SUPFAM" id="SSF56491">
    <property type="entry name" value="A heparin-binding domain"/>
    <property type="match status" value="1"/>
</dbReference>